<evidence type="ECO:0000313" key="4">
    <source>
        <dbReference type="EMBL" id="ROH85532.1"/>
    </source>
</evidence>
<protein>
    <submittedName>
        <fullName evidence="4">Dihydroxyacetone kinase subunit L</fullName>
    </submittedName>
</protein>
<sequence length="208" mass="21622">MNTDDILNAIMAVDQALAAHEAEIESLDRAIGDGDHYINISRGSQVAVAMRGELAALSPDAALQKLAMKLLSTIGGASGPLVASFFMGMGKAIKEHNSSLADVAAAFAAGVEAIRARGKADLGEKTMLDVLIPVSRCFTELTAAGAEPRLIFKELKQVAEQGMLSTRDLVATKGRAAFLGDRAIGHIDAGAKSSQVMVSAVCDLALQT</sequence>
<dbReference type="AlphaFoldDB" id="A0A3N0UYT4"/>
<dbReference type="InterPro" id="IPR012737">
    <property type="entry name" value="DhaK_L_YcgS"/>
</dbReference>
<dbReference type="PROSITE" id="PS51480">
    <property type="entry name" value="DHAL"/>
    <property type="match status" value="1"/>
</dbReference>
<dbReference type="RefSeq" id="WP_123237851.1">
    <property type="nucleotide sequence ID" value="NZ_RJVP01000005.1"/>
</dbReference>
<evidence type="ECO:0000259" key="3">
    <source>
        <dbReference type="PROSITE" id="PS51480"/>
    </source>
</evidence>
<evidence type="ECO:0000256" key="2">
    <source>
        <dbReference type="ARBA" id="ARBA00022777"/>
    </source>
</evidence>
<dbReference type="EMBL" id="RJVP01000005">
    <property type="protein sequence ID" value="ROH85532.1"/>
    <property type="molecule type" value="Genomic_DNA"/>
</dbReference>
<reference evidence="4 5" key="1">
    <citation type="submission" date="2018-10" db="EMBL/GenBank/DDBJ databases">
        <authorList>
            <person name="Chen W.-M."/>
        </authorList>
    </citation>
    <scope>NUCLEOTIDE SEQUENCE [LARGE SCALE GENOMIC DNA]</scope>
    <source>
        <strain evidence="4 5">H-5</strain>
    </source>
</reference>
<keyword evidence="1" id="KW-0808">Transferase</keyword>
<feature type="domain" description="DhaL" evidence="3">
    <location>
        <begin position="4"/>
        <end position="203"/>
    </location>
</feature>
<dbReference type="Gene3D" id="1.25.40.340">
    <property type="match status" value="1"/>
</dbReference>
<evidence type="ECO:0000313" key="5">
    <source>
        <dbReference type="Proteomes" id="UP000275137"/>
    </source>
</evidence>
<dbReference type="SMART" id="SM01120">
    <property type="entry name" value="Dak2"/>
    <property type="match status" value="1"/>
</dbReference>
<proteinExistence type="predicted"/>
<evidence type="ECO:0000256" key="1">
    <source>
        <dbReference type="ARBA" id="ARBA00022679"/>
    </source>
</evidence>
<dbReference type="InterPro" id="IPR004007">
    <property type="entry name" value="DhaL_dom"/>
</dbReference>
<dbReference type="NCBIfam" id="TIGR02365">
    <property type="entry name" value="dha_L_ycgS"/>
    <property type="match status" value="1"/>
</dbReference>
<name>A0A3N0UYT4_9PROT</name>
<dbReference type="SUPFAM" id="SSF101473">
    <property type="entry name" value="DhaL-like"/>
    <property type="match status" value="1"/>
</dbReference>
<dbReference type="GO" id="GO:0004371">
    <property type="term" value="F:glycerone kinase activity"/>
    <property type="evidence" value="ECO:0007669"/>
    <property type="project" value="InterPro"/>
</dbReference>
<dbReference type="InterPro" id="IPR050861">
    <property type="entry name" value="Dihydroxyacetone_Kinase"/>
</dbReference>
<dbReference type="GO" id="GO:0005829">
    <property type="term" value="C:cytosol"/>
    <property type="evidence" value="ECO:0007669"/>
    <property type="project" value="TreeGrafter"/>
</dbReference>
<dbReference type="InterPro" id="IPR036117">
    <property type="entry name" value="DhaL_dom_sf"/>
</dbReference>
<comment type="caution">
    <text evidence="4">The sequence shown here is derived from an EMBL/GenBank/DDBJ whole genome shotgun (WGS) entry which is preliminary data.</text>
</comment>
<accession>A0A3N0UYT4</accession>
<keyword evidence="2 4" id="KW-0418">Kinase</keyword>
<gene>
    <name evidence="4" type="primary">dhaL</name>
    <name evidence="4" type="ORF">ED236_10165</name>
</gene>
<dbReference type="Proteomes" id="UP000275137">
    <property type="component" value="Unassembled WGS sequence"/>
</dbReference>
<organism evidence="4 5">
    <name type="scientific">Pseudomethylobacillus aquaticus</name>
    <dbReference type="NCBI Taxonomy" id="2676064"/>
    <lineage>
        <taxon>Bacteria</taxon>
        <taxon>Pseudomonadati</taxon>
        <taxon>Pseudomonadota</taxon>
        <taxon>Betaproteobacteria</taxon>
        <taxon>Nitrosomonadales</taxon>
        <taxon>Methylophilaceae</taxon>
        <taxon>Pseudomethylobacillus</taxon>
    </lineage>
</organism>
<dbReference type="PANTHER" id="PTHR28629">
    <property type="entry name" value="TRIOKINASE/FMN CYCLASE"/>
    <property type="match status" value="1"/>
</dbReference>
<dbReference type="Pfam" id="PF02734">
    <property type="entry name" value="Dak2"/>
    <property type="match status" value="1"/>
</dbReference>
<dbReference type="FunFam" id="1.25.40.340:FF:000002">
    <property type="entry name" value="Dihydroxyacetone kinase, L subunit"/>
    <property type="match status" value="1"/>
</dbReference>
<dbReference type="GO" id="GO:0019563">
    <property type="term" value="P:glycerol catabolic process"/>
    <property type="evidence" value="ECO:0007669"/>
    <property type="project" value="TreeGrafter"/>
</dbReference>
<dbReference type="PANTHER" id="PTHR28629:SF4">
    <property type="entry name" value="TRIOKINASE_FMN CYCLASE"/>
    <property type="match status" value="1"/>
</dbReference>
<keyword evidence="5" id="KW-1185">Reference proteome</keyword>